<comment type="caution">
    <text evidence="2">The sequence shown here is derived from an EMBL/GenBank/DDBJ whole genome shotgun (WGS) entry which is preliminary data.</text>
</comment>
<feature type="coiled-coil region" evidence="1">
    <location>
        <begin position="20"/>
        <end position="51"/>
    </location>
</feature>
<dbReference type="EMBL" id="BMNB01000003">
    <property type="protein sequence ID" value="GGM27839.1"/>
    <property type="molecule type" value="Genomic_DNA"/>
</dbReference>
<keyword evidence="1" id="KW-0175">Coiled coil</keyword>
<accession>A0A917TLR0</accession>
<keyword evidence="3" id="KW-1185">Reference proteome</keyword>
<evidence type="ECO:0000313" key="3">
    <source>
        <dbReference type="Proteomes" id="UP000608890"/>
    </source>
</evidence>
<reference evidence="2" key="1">
    <citation type="journal article" date="2014" name="Int. J. Syst. Evol. Microbiol.">
        <title>Complete genome sequence of Corynebacterium casei LMG S-19264T (=DSM 44701T), isolated from a smear-ripened cheese.</title>
        <authorList>
            <consortium name="US DOE Joint Genome Institute (JGI-PGF)"/>
            <person name="Walter F."/>
            <person name="Albersmeier A."/>
            <person name="Kalinowski J."/>
            <person name="Ruckert C."/>
        </authorList>
    </citation>
    <scope>NUCLEOTIDE SEQUENCE</scope>
    <source>
        <strain evidence="2">CGMCC 4.7312</strain>
    </source>
</reference>
<protein>
    <submittedName>
        <fullName evidence="2">Uncharacterized protein</fullName>
    </submittedName>
</protein>
<gene>
    <name evidence="2" type="ORF">GCM10011608_10800</name>
</gene>
<dbReference type="Proteomes" id="UP000608890">
    <property type="component" value="Unassembled WGS sequence"/>
</dbReference>
<organism evidence="2 3">
    <name type="scientific">Micromonospora sonchi</name>
    <dbReference type="NCBI Taxonomy" id="1763543"/>
    <lineage>
        <taxon>Bacteria</taxon>
        <taxon>Bacillati</taxon>
        <taxon>Actinomycetota</taxon>
        <taxon>Actinomycetes</taxon>
        <taxon>Micromonosporales</taxon>
        <taxon>Micromonosporaceae</taxon>
        <taxon>Micromonospora</taxon>
    </lineage>
</organism>
<dbReference type="AlphaFoldDB" id="A0A917TLR0"/>
<sequence>MTDLSQQLFDQHRNNLIAQIDALTPHIERAKERYETLEKEAQAEIDAIAAKIPDAVENPNELQYLTRRGAQLDVDLTQAQRSVELAEAWLTLQRLNEQVCVLELRIASNDHMADSGVWAAGNDPYLALAGLEVKETAAEVVSAMSGVAFAKERLRLTRQLHKEIHAALRKLRRAEASR</sequence>
<evidence type="ECO:0000313" key="2">
    <source>
        <dbReference type="EMBL" id="GGM27839.1"/>
    </source>
</evidence>
<proteinExistence type="predicted"/>
<reference evidence="2" key="2">
    <citation type="submission" date="2020-09" db="EMBL/GenBank/DDBJ databases">
        <authorList>
            <person name="Sun Q."/>
            <person name="Zhou Y."/>
        </authorList>
    </citation>
    <scope>NUCLEOTIDE SEQUENCE</scope>
    <source>
        <strain evidence="2">CGMCC 4.7312</strain>
    </source>
</reference>
<dbReference type="RefSeq" id="WP_189041120.1">
    <property type="nucleotide sequence ID" value="NZ_BMNB01000003.1"/>
</dbReference>
<name>A0A917TLR0_9ACTN</name>
<evidence type="ECO:0000256" key="1">
    <source>
        <dbReference type="SAM" id="Coils"/>
    </source>
</evidence>